<dbReference type="InterPro" id="IPR015797">
    <property type="entry name" value="NUDIX_hydrolase-like_dom_sf"/>
</dbReference>
<accession>A0A1F5YXI5</accession>
<sequence length="141" mass="16491">MHNQYYASGFLYHPLSGKILLQQSPENNNTSVWSMFTGHCDNNGHRHSYCTVIYEQLKTDMRPEAVFPVYDYNRPEARECHFIFYAVVSHDDLKLKPRRGFEIRWFTAKEISKLELLPQVRHDITIGMRVIGAAERENSAV</sequence>
<evidence type="ECO:0008006" key="3">
    <source>
        <dbReference type="Google" id="ProtNLM"/>
    </source>
</evidence>
<dbReference type="SUPFAM" id="SSF55811">
    <property type="entry name" value="Nudix"/>
    <property type="match status" value="1"/>
</dbReference>
<dbReference type="AlphaFoldDB" id="A0A1F5YXI5"/>
<protein>
    <recommendedName>
        <fullName evidence="3">Nudix hydrolase domain-containing protein</fullName>
    </recommendedName>
</protein>
<name>A0A1F5YXI5_9BACT</name>
<evidence type="ECO:0000313" key="1">
    <source>
        <dbReference type="EMBL" id="OGG04845.1"/>
    </source>
</evidence>
<dbReference type="Proteomes" id="UP000178448">
    <property type="component" value="Unassembled WGS sequence"/>
</dbReference>
<proteinExistence type="predicted"/>
<reference evidence="1 2" key="1">
    <citation type="journal article" date="2016" name="Nat. Commun.">
        <title>Thousands of microbial genomes shed light on interconnected biogeochemical processes in an aquifer system.</title>
        <authorList>
            <person name="Anantharaman K."/>
            <person name="Brown C.T."/>
            <person name="Hug L.A."/>
            <person name="Sharon I."/>
            <person name="Castelle C.J."/>
            <person name="Probst A.J."/>
            <person name="Thomas B.C."/>
            <person name="Singh A."/>
            <person name="Wilkins M.J."/>
            <person name="Karaoz U."/>
            <person name="Brodie E.L."/>
            <person name="Williams K.H."/>
            <person name="Hubbard S.S."/>
            <person name="Banfield J.F."/>
        </authorList>
    </citation>
    <scope>NUCLEOTIDE SEQUENCE [LARGE SCALE GENOMIC DNA]</scope>
</reference>
<comment type="caution">
    <text evidence="1">The sequence shown here is derived from an EMBL/GenBank/DDBJ whole genome shotgun (WGS) entry which is preliminary data.</text>
</comment>
<organism evidence="1 2">
    <name type="scientific">Candidatus Gottesmanbacteria bacterium RBG_16_52_11</name>
    <dbReference type="NCBI Taxonomy" id="1798374"/>
    <lineage>
        <taxon>Bacteria</taxon>
        <taxon>Candidatus Gottesmaniibacteriota</taxon>
    </lineage>
</organism>
<dbReference type="Gene3D" id="3.90.79.10">
    <property type="entry name" value="Nucleoside Triphosphate Pyrophosphohydrolase"/>
    <property type="match status" value="1"/>
</dbReference>
<evidence type="ECO:0000313" key="2">
    <source>
        <dbReference type="Proteomes" id="UP000178448"/>
    </source>
</evidence>
<dbReference type="EMBL" id="MFJD01000001">
    <property type="protein sequence ID" value="OGG04845.1"/>
    <property type="molecule type" value="Genomic_DNA"/>
</dbReference>
<gene>
    <name evidence="1" type="ORF">A2Z33_06075</name>
</gene>